<dbReference type="EMBL" id="CP036349">
    <property type="protein sequence ID" value="QDV74586.1"/>
    <property type="molecule type" value="Genomic_DNA"/>
</dbReference>
<feature type="signal peptide" evidence="1">
    <location>
        <begin position="1"/>
        <end position="22"/>
    </location>
</feature>
<evidence type="ECO:0000313" key="3">
    <source>
        <dbReference type="Proteomes" id="UP000316426"/>
    </source>
</evidence>
<organism evidence="2 3">
    <name type="scientific">Botrimarina mediterranea</name>
    <dbReference type="NCBI Taxonomy" id="2528022"/>
    <lineage>
        <taxon>Bacteria</taxon>
        <taxon>Pseudomonadati</taxon>
        <taxon>Planctomycetota</taxon>
        <taxon>Planctomycetia</taxon>
        <taxon>Pirellulales</taxon>
        <taxon>Lacipirellulaceae</taxon>
        <taxon>Botrimarina</taxon>
    </lineage>
</organism>
<evidence type="ECO:0008006" key="4">
    <source>
        <dbReference type="Google" id="ProtNLM"/>
    </source>
</evidence>
<sequence precursor="true">MQITRYSCLTLLLIATSSVGNAATLSQNVTFPTVAGTPAGYKVNDLSIDFTGQLFGQQMVVELTSGSIYQNASFGAETAPNDALIPIFPEVASDTFVTIGGFTRNTSSSVLVVGGSTELAGFAGPKKFDTAGINIAWAPAPGVVINGGNDFPIARITLSDNANGTVHLFSNSGGQGVVWSRQIIQGNLFGLIDPPDPDPIFPEPSSAMLTWFLLFACALHCGKRDQVRIGRTSLN</sequence>
<dbReference type="AlphaFoldDB" id="A0A518K9X3"/>
<proteinExistence type="predicted"/>
<gene>
    <name evidence="2" type="ORF">Spa11_27920</name>
</gene>
<reference evidence="2 3" key="1">
    <citation type="submission" date="2019-02" db="EMBL/GenBank/DDBJ databases">
        <title>Deep-cultivation of Planctomycetes and their phenomic and genomic characterization uncovers novel biology.</title>
        <authorList>
            <person name="Wiegand S."/>
            <person name="Jogler M."/>
            <person name="Boedeker C."/>
            <person name="Pinto D."/>
            <person name="Vollmers J."/>
            <person name="Rivas-Marin E."/>
            <person name="Kohn T."/>
            <person name="Peeters S.H."/>
            <person name="Heuer A."/>
            <person name="Rast P."/>
            <person name="Oberbeckmann S."/>
            <person name="Bunk B."/>
            <person name="Jeske O."/>
            <person name="Meyerdierks A."/>
            <person name="Storesund J.E."/>
            <person name="Kallscheuer N."/>
            <person name="Luecker S."/>
            <person name="Lage O.M."/>
            <person name="Pohl T."/>
            <person name="Merkel B.J."/>
            <person name="Hornburger P."/>
            <person name="Mueller R.-W."/>
            <person name="Bruemmer F."/>
            <person name="Labrenz M."/>
            <person name="Spormann A.M."/>
            <person name="Op den Camp H."/>
            <person name="Overmann J."/>
            <person name="Amann R."/>
            <person name="Jetten M.S.M."/>
            <person name="Mascher T."/>
            <person name="Medema M.H."/>
            <person name="Devos D.P."/>
            <person name="Kaster A.-K."/>
            <person name="Ovreas L."/>
            <person name="Rohde M."/>
            <person name="Galperin M.Y."/>
            <person name="Jogler C."/>
        </authorList>
    </citation>
    <scope>NUCLEOTIDE SEQUENCE [LARGE SCALE GENOMIC DNA]</scope>
    <source>
        <strain evidence="2 3">Spa11</strain>
    </source>
</reference>
<keyword evidence="1" id="KW-0732">Signal</keyword>
<evidence type="ECO:0000256" key="1">
    <source>
        <dbReference type="SAM" id="SignalP"/>
    </source>
</evidence>
<feature type="chain" id="PRO_5021719695" description="PEP-CTERM protein-sorting domain-containing protein" evidence="1">
    <location>
        <begin position="23"/>
        <end position="235"/>
    </location>
</feature>
<dbReference type="KEGG" id="bmei:Spa11_27920"/>
<accession>A0A518K9X3</accession>
<evidence type="ECO:0000313" key="2">
    <source>
        <dbReference type="EMBL" id="QDV74586.1"/>
    </source>
</evidence>
<dbReference type="Proteomes" id="UP000316426">
    <property type="component" value="Chromosome"/>
</dbReference>
<keyword evidence="3" id="KW-1185">Reference proteome</keyword>
<protein>
    <recommendedName>
        <fullName evidence="4">PEP-CTERM protein-sorting domain-containing protein</fullName>
    </recommendedName>
</protein>
<name>A0A518K9X3_9BACT</name>